<protein>
    <submittedName>
        <fullName evidence="1">Uncharacterized protein</fullName>
    </submittedName>
</protein>
<accession>A0A428S1N7</accession>
<keyword evidence="2" id="KW-1185">Reference proteome</keyword>
<dbReference type="EMBL" id="NKCL01000078">
    <property type="protein sequence ID" value="RSL83769.1"/>
    <property type="molecule type" value="Genomic_DNA"/>
</dbReference>
<name>A0A428S1N7_9HYPO</name>
<comment type="caution">
    <text evidence="1">The sequence shown here is derived from an EMBL/GenBank/DDBJ whole genome shotgun (WGS) entry which is preliminary data.</text>
</comment>
<proteinExistence type="predicted"/>
<organism evidence="1 2">
    <name type="scientific">Fusarium floridanum</name>
    <dbReference type="NCBI Taxonomy" id="1325733"/>
    <lineage>
        <taxon>Eukaryota</taxon>
        <taxon>Fungi</taxon>
        <taxon>Dikarya</taxon>
        <taxon>Ascomycota</taxon>
        <taxon>Pezizomycotina</taxon>
        <taxon>Sordariomycetes</taxon>
        <taxon>Hypocreomycetidae</taxon>
        <taxon>Hypocreales</taxon>
        <taxon>Nectriaceae</taxon>
        <taxon>Fusarium</taxon>
        <taxon>Fusarium solani species complex</taxon>
    </lineage>
</organism>
<evidence type="ECO:0000313" key="2">
    <source>
        <dbReference type="Proteomes" id="UP000287972"/>
    </source>
</evidence>
<sequence length="246" mass="27813">MASCGGHGTLEALQLSRTLEDAGVPCCFCGVSALIYYGAERVRDEWEICVPTELMQRAESLLKSDLYANTYLSIPPHPYPQPQSLAHVYPWFKAVGVEFYFILTPSHDLHFECETSNIERSHRGLPFPKLSVLLQSFLETANELSLCDAVDGTDISEQWGVDNLDLDGINDLAWASVMNKAITDSCPHLIMFGLIPTKEISKRELWESVVRKKDHRRGWTQPGELFSTRFRLHGSPDPWLEPRESC</sequence>
<gene>
    <name evidence="1" type="ORF">CEP51_004307</name>
</gene>
<dbReference type="Proteomes" id="UP000287972">
    <property type="component" value="Unassembled WGS sequence"/>
</dbReference>
<dbReference type="AlphaFoldDB" id="A0A428S1N7"/>
<evidence type="ECO:0000313" key="1">
    <source>
        <dbReference type="EMBL" id="RSL83769.1"/>
    </source>
</evidence>
<reference evidence="1 2" key="1">
    <citation type="submission" date="2017-06" db="EMBL/GenBank/DDBJ databases">
        <title>Comparative genomic analysis of Ambrosia Fusariam Clade fungi.</title>
        <authorList>
            <person name="Stajich J.E."/>
            <person name="Carrillo J."/>
            <person name="Kijimoto T."/>
            <person name="Eskalen A."/>
            <person name="O'Donnell K."/>
            <person name="Kasson M."/>
        </authorList>
    </citation>
    <scope>NUCLEOTIDE SEQUENCE [LARGE SCALE GENOMIC DNA]</scope>
    <source>
        <strain evidence="1 2">NRRL62606</strain>
    </source>
</reference>